<feature type="binding site" evidence="4">
    <location>
        <position position="84"/>
    </location>
    <ligand>
        <name>Mg(2+)</name>
        <dbReference type="ChEBI" id="CHEBI:18420"/>
        <label>1</label>
        <note>catalytic</note>
    </ligand>
</feature>
<dbReference type="InterPro" id="IPR020550">
    <property type="entry name" value="Inositol_monophosphatase_CS"/>
</dbReference>
<keyword evidence="6" id="KW-1185">Reference proteome</keyword>
<dbReference type="GO" id="GO:0006020">
    <property type="term" value="P:inositol metabolic process"/>
    <property type="evidence" value="ECO:0007669"/>
    <property type="project" value="TreeGrafter"/>
</dbReference>
<dbReference type="PATRIC" id="fig|456.5.peg.17"/>
<keyword evidence="3 4" id="KW-0460">Magnesium</keyword>
<dbReference type="GO" id="GO:0008934">
    <property type="term" value="F:inositol monophosphate 1-phosphatase activity"/>
    <property type="evidence" value="ECO:0007669"/>
    <property type="project" value="TreeGrafter"/>
</dbReference>
<comment type="caution">
    <text evidence="5">The sequence shown here is derived from an EMBL/GenBank/DDBJ whole genome shotgun (WGS) entry which is preliminary data.</text>
</comment>
<comment type="similarity">
    <text evidence="1">Belongs to the inositol monophosphatase superfamily.</text>
</comment>
<feature type="binding site" evidence="4">
    <location>
        <position position="83"/>
    </location>
    <ligand>
        <name>Mg(2+)</name>
        <dbReference type="ChEBI" id="CHEBI:18420"/>
        <label>1</label>
        <note>catalytic</note>
    </ligand>
</feature>
<dbReference type="PROSITE" id="PS00630">
    <property type="entry name" value="IMP_2"/>
    <property type="match status" value="1"/>
</dbReference>
<comment type="cofactor">
    <cofactor evidence="4">
        <name>Mg(2+)</name>
        <dbReference type="ChEBI" id="CHEBI:18420"/>
    </cofactor>
</comment>
<dbReference type="SUPFAM" id="SSF56655">
    <property type="entry name" value="Carbohydrate phosphatase"/>
    <property type="match status" value="1"/>
</dbReference>
<name>A0A0W0VGE5_9GAMM</name>
<dbReference type="PANTHER" id="PTHR20854">
    <property type="entry name" value="INOSITOL MONOPHOSPHATASE"/>
    <property type="match status" value="1"/>
</dbReference>
<protein>
    <submittedName>
        <fullName evidence="5">Inositol-1-monophosphatase</fullName>
    </submittedName>
</protein>
<dbReference type="Proteomes" id="UP000055035">
    <property type="component" value="Unassembled WGS sequence"/>
</dbReference>
<evidence type="ECO:0000313" key="6">
    <source>
        <dbReference type="Proteomes" id="UP000055035"/>
    </source>
</evidence>
<feature type="binding site" evidence="4">
    <location>
        <position position="81"/>
    </location>
    <ligand>
        <name>Mg(2+)</name>
        <dbReference type="ChEBI" id="CHEBI:18420"/>
        <label>1</label>
        <note>catalytic</note>
    </ligand>
</feature>
<dbReference type="CDD" id="cd01638">
    <property type="entry name" value="CysQ"/>
    <property type="match status" value="1"/>
</dbReference>
<dbReference type="Gene3D" id="3.40.190.80">
    <property type="match status" value="1"/>
</dbReference>
<feature type="binding site" evidence="4">
    <location>
        <position position="64"/>
    </location>
    <ligand>
        <name>Mg(2+)</name>
        <dbReference type="ChEBI" id="CHEBI:18420"/>
        <label>1</label>
        <note>catalytic</note>
    </ligand>
</feature>
<keyword evidence="2 4" id="KW-0479">Metal-binding</keyword>
<reference evidence="5 6" key="1">
    <citation type="submission" date="2015-11" db="EMBL/GenBank/DDBJ databases">
        <title>Genomic analysis of 38 Legionella species identifies large and diverse effector repertoires.</title>
        <authorList>
            <person name="Burstein D."/>
            <person name="Amaro F."/>
            <person name="Zusman T."/>
            <person name="Lifshitz Z."/>
            <person name="Cohen O."/>
            <person name="Gilbert J.A."/>
            <person name="Pupko T."/>
            <person name="Shuman H.A."/>
            <person name="Segal G."/>
        </authorList>
    </citation>
    <scope>NUCLEOTIDE SEQUENCE [LARGE SCALE GENOMIC DNA]</scope>
    <source>
        <strain evidence="5 6">BL-540</strain>
    </source>
</reference>
<dbReference type="InterPro" id="IPR000760">
    <property type="entry name" value="Inositol_monophosphatase-like"/>
</dbReference>
<accession>A0A0W0VGE5</accession>
<organism evidence="5 6">
    <name type="scientific">Legionella jordanis</name>
    <dbReference type="NCBI Taxonomy" id="456"/>
    <lineage>
        <taxon>Bacteria</taxon>
        <taxon>Pseudomonadati</taxon>
        <taxon>Pseudomonadota</taxon>
        <taxon>Gammaproteobacteria</taxon>
        <taxon>Legionellales</taxon>
        <taxon>Legionellaceae</taxon>
        <taxon>Legionella</taxon>
    </lineage>
</organism>
<evidence type="ECO:0000256" key="2">
    <source>
        <dbReference type="ARBA" id="ARBA00022723"/>
    </source>
</evidence>
<dbReference type="Pfam" id="PF00459">
    <property type="entry name" value="Inositol_P"/>
    <property type="match status" value="1"/>
</dbReference>
<dbReference type="AlphaFoldDB" id="A0A0W0VGE5"/>
<sequence length="261" mass="29099">MELDTSIELAKAAGELISTIRKKGYRIQDKGFDLGLVTEADQAASQLLVRELKHYFPNDLLVSEEEPLPAHKDTQRIWFIDPIDGTNEFIAGSEDWSIMIGLTVEGRPQLGVVYQPDLDNLYYAVKHAGACLVNPAGKKHLSVRDVIDPKRATLIQSRSHWSTKADHLAKQLQVSDSFQMGSIGLKFGQIAQGNADFYFNFSKRCHFWDLCAPEIILEEAGGVVVTAISPTIAYRLGSTQIKENFLASNPLLAKKLRHYLT</sequence>
<dbReference type="GO" id="GO:0007165">
    <property type="term" value="P:signal transduction"/>
    <property type="evidence" value="ECO:0007669"/>
    <property type="project" value="TreeGrafter"/>
</dbReference>
<feature type="binding site" evidence="4">
    <location>
        <position position="209"/>
    </location>
    <ligand>
        <name>Mg(2+)</name>
        <dbReference type="ChEBI" id="CHEBI:18420"/>
        <label>1</label>
        <note>catalytic</note>
    </ligand>
</feature>
<gene>
    <name evidence="5" type="primary">suhB_1</name>
    <name evidence="5" type="ORF">Ljor_0017</name>
</gene>
<evidence type="ECO:0000313" key="5">
    <source>
        <dbReference type="EMBL" id="KTD19220.1"/>
    </source>
</evidence>
<dbReference type="EMBL" id="LNYJ01000001">
    <property type="protein sequence ID" value="KTD19220.1"/>
    <property type="molecule type" value="Genomic_DNA"/>
</dbReference>
<proteinExistence type="inferred from homology"/>
<evidence type="ECO:0000256" key="1">
    <source>
        <dbReference type="ARBA" id="ARBA00009759"/>
    </source>
</evidence>
<evidence type="ECO:0000256" key="3">
    <source>
        <dbReference type="ARBA" id="ARBA00022842"/>
    </source>
</evidence>
<dbReference type="GO" id="GO:0046854">
    <property type="term" value="P:phosphatidylinositol phosphate biosynthetic process"/>
    <property type="evidence" value="ECO:0007669"/>
    <property type="project" value="InterPro"/>
</dbReference>
<dbReference type="STRING" id="456.Ljor_0017"/>
<dbReference type="GO" id="GO:0046872">
    <property type="term" value="F:metal ion binding"/>
    <property type="evidence" value="ECO:0007669"/>
    <property type="project" value="UniProtKB-KW"/>
</dbReference>
<dbReference type="PANTHER" id="PTHR20854:SF4">
    <property type="entry name" value="INOSITOL-1-MONOPHOSPHATASE-RELATED"/>
    <property type="match status" value="1"/>
</dbReference>
<evidence type="ECO:0000256" key="4">
    <source>
        <dbReference type="PIRSR" id="PIRSR600760-2"/>
    </source>
</evidence>
<dbReference type="Gene3D" id="3.30.540.10">
    <property type="entry name" value="Fructose-1,6-Bisphosphatase, subunit A, domain 1"/>
    <property type="match status" value="1"/>
</dbReference>
<dbReference type="PRINTS" id="PR00377">
    <property type="entry name" value="IMPHPHTASES"/>
</dbReference>